<dbReference type="AlphaFoldDB" id="A0A7W7QIQ7"/>
<evidence type="ECO:0000259" key="2">
    <source>
        <dbReference type="Pfam" id="PF06722"/>
    </source>
</evidence>
<evidence type="ECO:0000313" key="5">
    <source>
        <dbReference type="Proteomes" id="UP000552644"/>
    </source>
</evidence>
<feature type="domain" description="Erythromycin biosynthesis protein CIII-like N-terminal" evidence="3">
    <location>
        <begin position="22"/>
        <end position="215"/>
    </location>
</feature>
<dbReference type="EMBL" id="JACHJP010000001">
    <property type="protein sequence ID" value="MBB4914289.1"/>
    <property type="molecule type" value="Genomic_DNA"/>
</dbReference>
<dbReference type="InterPro" id="IPR010610">
    <property type="entry name" value="EryCIII-like_C"/>
</dbReference>
<proteinExistence type="predicted"/>
<comment type="caution">
    <text evidence="4">The sequence shown here is derived from an EMBL/GenBank/DDBJ whole genome shotgun (WGS) entry which is preliminary data.</text>
</comment>
<accession>A0A7W7QIQ7</accession>
<dbReference type="Pfam" id="PF06722">
    <property type="entry name" value="EryCIII-like_C"/>
    <property type="match status" value="1"/>
</dbReference>
<dbReference type="Gene3D" id="3.40.50.2000">
    <property type="entry name" value="Glycogen Phosphorylase B"/>
    <property type="match status" value="2"/>
</dbReference>
<evidence type="ECO:0000313" key="4">
    <source>
        <dbReference type="EMBL" id="MBB4914289.1"/>
    </source>
</evidence>
<organism evidence="4 5">
    <name type="scientific">Streptosporangium saharense</name>
    <dbReference type="NCBI Taxonomy" id="1706840"/>
    <lineage>
        <taxon>Bacteria</taxon>
        <taxon>Bacillati</taxon>
        <taxon>Actinomycetota</taxon>
        <taxon>Actinomycetes</taxon>
        <taxon>Streptosporangiales</taxon>
        <taxon>Streptosporangiaceae</taxon>
        <taxon>Streptosporangium</taxon>
    </lineage>
</organism>
<gene>
    <name evidence="4" type="ORF">FHS44_001361</name>
</gene>
<dbReference type="Pfam" id="PF21036">
    <property type="entry name" value="EryCIII-like_N"/>
    <property type="match status" value="1"/>
</dbReference>
<dbReference type="Proteomes" id="UP000552644">
    <property type="component" value="Unassembled WGS sequence"/>
</dbReference>
<evidence type="ECO:0000256" key="1">
    <source>
        <dbReference type="ARBA" id="ARBA00022679"/>
    </source>
</evidence>
<name>A0A7W7QIQ7_9ACTN</name>
<dbReference type="GO" id="GO:0016757">
    <property type="term" value="F:glycosyltransferase activity"/>
    <property type="evidence" value="ECO:0007669"/>
    <property type="project" value="UniProtKB-ARBA"/>
</dbReference>
<keyword evidence="5" id="KW-1185">Reference proteome</keyword>
<evidence type="ECO:0000259" key="3">
    <source>
        <dbReference type="Pfam" id="PF21036"/>
    </source>
</evidence>
<sequence>MRVLFVAGHTAGASYPLVPLAQAVRLAGHEVFFAGHEDLLPVIASAGLPAVAVSSGRLPDFLVDRRGQTVELPEPGHERDVAVGRVFGRFAADSLDGLLALVRDWRPERVIGAATAHAAPLAAHDGGVPYVRFGTDLAEPVVHTLAAVAELGPELEKLGLYELPASWRAVSVAPPSLRPPDATPALPLRHIPYETQTALPPWAYAGGDGPRVLVSAYGEAPPERLDDLLAGLRELDAEIVVTAPQETLDGLGQPPGVRLGRVPLGVAVRPGDVVVHRGHADAVLTCLARAVPQVLLPGEPDPDEHAARLAQLGVARLSAGASAEEVVGACREVLAEPSYGQAAHRLRAEIHEMPLPADLVPLLTEEVAA</sequence>
<protein>
    <submittedName>
        <fullName evidence="4">Glycosyltransferase</fullName>
    </submittedName>
</protein>
<feature type="domain" description="Erythromycin biosynthesis protein CIII-like C-terminal" evidence="2">
    <location>
        <begin position="228"/>
        <end position="364"/>
    </location>
</feature>
<reference evidence="4 5" key="1">
    <citation type="submission" date="2020-08" db="EMBL/GenBank/DDBJ databases">
        <title>Genomic Encyclopedia of Type Strains, Phase III (KMG-III): the genomes of soil and plant-associated and newly described type strains.</title>
        <authorList>
            <person name="Whitman W."/>
        </authorList>
    </citation>
    <scope>NUCLEOTIDE SEQUENCE [LARGE SCALE GENOMIC DNA]</scope>
    <source>
        <strain evidence="4 5">CECT 8840</strain>
    </source>
</reference>
<keyword evidence="1 4" id="KW-0808">Transferase</keyword>
<dbReference type="SUPFAM" id="SSF53756">
    <property type="entry name" value="UDP-Glycosyltransferase/glycogen phosphorylase"/>
    <property type="match status" value="1"/>
</dbReference>
<dbReference type="InterPro" id="IPR048284">
    <property type="entry name" value="EryCIII-like_N"/>
</dbReference>
<dbReference type="RefSeq" id="WP_184712966.1">
    <property type="nucleotide sequence ID" value="NZ_JACHJP010000001.1"/>
</dbReference>